<protein>
    <submittedName>
        <fullName evidence="1">Uncharacterized protein</fullName>
    </submittedName>
</protein>
<proteinExistence type="predicted"/>
<dbReference type="STRING" id="178355.SAMN04488062_101396"/>
<name>A0A1G7WAN9_9FLAO</name>
<evidence type="ECO:0000313" key="2">
    <source>
        <dbReference type="Proteomes" id="UP000199274"/>
    </source>
</evidence>
<keyword evidence="2" id="KW-1185">Reference proteome</keyword>
<organism evidence="1 2">
    <name type="scientific">Flavobacterium omnivorum</name>
    <dbReference type="NCBI Taxonomy" id="178355"/>
    <lineage>
        <taxon>Bacteria</taxon>
        <taxon>Pseudomonadati</taxon>
        <taxon>Bacteroidota</taxon>
        <taxon>Flavobacteriia</taxon>
        <taxon>Flavobacteriales</taxon>
        <taxon>Flavobacteriaceae</taxon>
        <taxon>Flavobacterium</taxon>
    </lineage>
</organism>
<sequence>MNTTFGNLDKIELRTDIYVLFYFKMYLFLKQLIKNNNNLITKYLLKFFCFLGRFTKH</sequence>
<gene>
    <name evidence="1" type="ORF">SAMN04488062_101396</name>
</gene>
<dbReference type="EMBL" id="FNDB01000001">
    <property type="protein sequence ID" value="SDG69073.1"/>
    <property type="molecule type" value="Genomic_DNA"/>
</dbReference>
<evidence type="ECO:0000313" key="1">
    <source>
        <dbReference type="EMBL" id="SDG69073.1"/>
    </source>
</evidence>
<accession>A0A1G7WAN9</accession>
<reference evidence="2" key="1">
    <citation type="submission" date="2016-10" db="EMBL/GenBank/DDBJ databases">
        <authorList>
            <person name="Varghese N."/>
            <person name="Submissions S."/>
        </authorList>
    </citation>
    <scope>NUCLEOTIDE SEQUENCE [LARGE SCALE GENOMIC DNA]</scope>
    <source>
        <strain evidence="2">CGMCC 1.2747</strain>
    </source>
</reference>
<dbReference type="AlphaFoldDB" id="A0A1G7WAN9"/>
<dbReference type="Proteomes" id="UP000199274">
    <property type="component" value="Unassembled WGS sequence"/>
</dbReference>